<dbReference type="RefSeq" id="WP_345257026.1">
    <property type="nucleotide sequence ID" value="NZ_BAABGY010000011.1"/>
</dbReference>
<feature type="region of interest" description="Disordered" evidence="1">
    <location>
        <begin position="1"/>
        <end position="73"/>
    </location>
</feature>
<reference evidence="3" key="1">
    <citation type="journal article" date="2019" name="Int. J. Syst. Evol. Microbiol.">
        <title>The Global Catalogue of Microorganisms (GCM) 10K type strain sequencing project: providing services to taxonomists for standard genome sequencing and annotation.</title>
        <authorList>
            <consortium name="The Broad Institute Genomics Platform"/>
            <consortium name="The Broad Institute Genome Sequencing Center for Infectious Disease"/>
            <person name="Wu L."/>
            <person name="Ma J."/>
        </authorList>
    </citation>
    <scope>NUCLEOTIDE SEQUENCE [LARGE SCALE GENOMIC DNA]</scope>
    <source>
        <strain evidence="3">JCM 17919</strain>
    </source>
</reference>
<keyword evidence="3" id="KW-1185">Reference proteome</keyword>
<comment type="caution">
    <text evidence="2">The sequence shown here is derived from an EMBL/GenBank/DDBJ whole genome shotgun (WGS) entry which is preliminary data.</text>
</comment>
<evidence type="ECO:0000256" key="1">
    <source>
        <dbReference type="SAM" id="MobiDB-lite"/>
    </source>
</evidence>
<dbReference type="EMBL" id="BAABGY010000011">
    <property type="protein sequence ID" value="GAA4338148.1"/>
    <property type="molecule type" value="Genomic_DNA"/>
</dbReference>
<name>A0ABP8HE81_9BACT</name>
<accession>A0ABP8HE81</accession>
<organism evidence="2 3">
    <name type="scientific">Flaviaesturariibacter amylovorans</name>
    <dbReference type="NCBI Taxonomy" id="1084520"/>
    <lineage>
        <taxon>Bacteria</taxon>
        <taxon>Pseudomonadati</taxon>
        <taxon>Bacteroidota</taxon>
        <taxon>Chitinophagia</taxon>
        <taxon>Chitinophagales</taxon>
        <taxon>Chitinophagaceae</taxon>
        <taxon>Flaviaestuariibacter</taxon>
    </lineage>
</organism>
<protein>
    <submittedName>
        <fullName evidence="2">Uncharacterized protein</fullName>
    </submittedName>
</protein>
<evidence type="ECO:0000313" key="3">
    <source>
        <dbReference type="Proteomes" id="UP001501725"/>
    </source>
</evidence>
<proteinExistence type="predicted"/>
<gene>
    <name evidence="2" type="ORF">GCM10023184_34380</name>
</gene>
<dbReference type="Proteomes" id="UP001501725">
    <property type="component" value="Unassembled WGS sequence"/>
</dbReference>
<feature type="compositionally biased region" description="Basic and acidic residues" evidence="1">
    <location>
        <begin position="63"/>
        <end position="73"/>
    </location>
</feature>
<sequence length="73" mass="7810">MQPDDVLPVPGTGSRGNASNPEPEGNEAPGTSPLFDKKAETYLREGGVIEDMPDPQEEQEAEDTMREGDHDGA</sequence>
<evidence type="ECO:0000313" key="2">
    <source>
        <dbReference type="EMBL" id="GAA4338148.1"/>
    </source>
</evidence>
<feature type="compositionally biased region" description="Acidic residues" evidence="1">
    <location>
        <begin position="51"/>
        <end position="62"/>
    </location>
</feature>